<keyword evidence="5" id="KW-0998">Cell outer membrane</keyword>
<name>A0A1M7E805_9FLAO</name>
<dbReference type="RefSeq" id="WP_073294792.1">
    <property type="nucleotide sequence ID" value="NZ_FRAV01000027.1"/>
</dbReference>
<evidence type="ECO:0000313" key="8">
    <source>
        <dbReference type="EMBL" id="SHL87728.1"/>
    </source>
</evidence>
<comment type="subcellular location">
    <subcellularLocation>
        <location evidence="1">Cell outer membrane</location>
    </subcellularLocation>
</comment>
<evidence type="ECO:0000256" key="3">
    <source>
        <dbReference type="ARBA" id="ARBA00022729"/>
    </source>
</evidence>
<dbReference type="Gene3D" id="1.25.40.390">
    <property type="match status" value="1"/>
</dbReference>
<dbReference type="InterPro" id="IPR012944">
    <property type="entry name" value="SusD_RagB_dom"/>
</dbReference>
<keyword evidence="9" id="KW-1185">Reference proteome</keyword>
<proteinExistence type="inferred from homology"/>
<evidence type="ECO:0000259" key="7">
    <source>
        <dbReference type="Pfam" id="PF14322"/>
    </source>
</evidence>
<evidence type="ECO:0000256" key="4">
    <source>
        <dbReference type="ARBA" id="ARBA00023136"/>
    </source>
</evidence>
<dbReference type="SUPFAM" id="SSF48452">
    <property type="entry name" value="TPR-like"/>
    <property type="match status" value="1"/>
</dbReference>
<comment type="similarity">
    <text evidence="2">Belongs to the SusD family.</text>
</comment>
<dbReference type="Proteomes" id="UP000184364">
    <property type="component" value="Unassembled WGS sequence"/>
</dbReference>
<feature type="domain" description="SusD-like N-terminal" evidence="7">
    <location>
        <begin position="88"/>
        <end position="249"/>
    </location>
</feature>
<keyword evidence="3" id="KW-0732">Signal</keyword>
<evidence type="ECO:0000256" key="2">
    <source>
        <dbReference type="ARBA" id="ARBA00006275"/>
    </source>
</evidence>
<dbReference type="GO" id="GO:0009279">
    <property type="term" value="C:cell outer membrane"/>
    <property type="evidence" value="ECO:0007669"/>
    <property type="project" value="UniProtKB-SubCell"/>
</dbReference>
<accession>A0A1M7E805</accession>
<sequence>MNTLKKYIILASAGLVLSSCQQDILDTTSFNNPNPELAFTSPELVQLAVNGVYNAAQIGNFNGTPRGYVFGAAYFQQNEVRGEDVVNTDAFYQLTYESNYDPTTPNNVYYWTDAYRLVNRANLVNEGIDRAVNNHVITEVQGNIYKGEVLFFRALAHFELLKQFSRPYHLDNGASVGVPYRTIGVDTEATIEQAMQVGRGTVAEDYQRLLTDLNFAENGLPTNAQRQGINKIGKITKGAAIAIKIRAYLNMRNWNGVITEYNKLTSMYALEATPVAVFNNNLGNTESIFSIINTANNNPGVNGALAAQFNNRSMIAISPILWNSPLWLEHDKRRDITAVVSGARFTRKYTDIVNYTDASPIVRFSEMKLAAAEAYARTNDMTNALKLLNEVRNRSLANPNTEAYTIASFANKEDLVRAVLMERRIELSCEGVRWGDIHRLINDDIAPTQGIPAKVPNGFPAATSYTIGIPYSGNLTSAIPYTDRRFLWPIPLMTTSVNPLLAGQQNPGW</sequence>
<protein>
    <submittedName>
        <fullName evidence="8">Starch-binding associating with outer membrane</fullName>
    </submittedName>
</protein>
<dbReference type="InterPro" id="IPR033985">
    <property type="entry name" value="SusD-like_N"/>
</dbReference>
<evidence type="ECO:0000256" key="1">
    <source>
        <dbReference type="ARBA" id="ARBA00004442"/>
    </source>
</evidence>
<dbReference type="OrthoDB" id="9792139at2"/>
<evidence type="ECO:0000256" key="5">
    <source>
        <dbReference type="ARBA" id="ARBA00023237"/>
    </source>
</evidence>
<evidence type="ECO:0000313" key="9">
    <source>
        <dbReference type="Proteomes" id="UP000184364"/>
    </source>
</evidence>
<evidence type="ECO:0000259" key="6">
    <source>
        <dbReference type="Pfam" id="PF07980"/>
    </source>
</evidence>
<organism evidence="8 9">
    <name type="scientific">Chryseobacterium polytrichastri</name>
    <dbReference type="NCBI Taxonomy" id="1302687"/>
    <lineage>
        <taxon>Bacteria</taxon>
        <taxon>Pseudomonadati</taxon>
        <taxon>Bacteroidota</taxon>
        <taxon>Flavobacteriia</taxon>
        <taxon>Flavobacteriales</taxon>
        <taxon>Weeksellaceae</taxon>
        <taxon>Chryseobacterium group</taxon>
        <taxon>Chryseobacterium</taxon>
    </lineage>
</organism>
<dbReference type="Pfam" id="PF14322">
    <property type="entry name" value="SusD-like_3"/>
    <property type="match status" value="1"/>
</dbReference>
<reference evidence="9" key="1">
    <citation type="submission" date="2016-11" db="EMBL/GenBank/DDBJ databases">
        <authorList>
            <person name="Varghese N."/>
            <person name="Submissions S."/>
        </authorList>
    </citation>
    <scope>NUCLEOTIDE SEQUENCE [LARGE SCALE GENOMIC DNA]</scope>
    <source>
        <strain evidence="9">DSM 26899</strain>
    </source>
</reference>
<feature type="domain" description="RagB/SusD" evidence="6">
    <location>
        <begin position="350"/>
        <end position="509"/>
    </location>
</feature>
<dbReference type="PROSITE" id="PS51257">
    <property type="entry name" value="PROKAR_LIPOPROTEIN"/>
    <property type="match status" value="1"/>
</dbReference>
<dbReference type="Pfam" id="PF07980">
    <property type="entry name" value="SusD_RagB"/>
    <property type="match status" value="1"/>
</dbReference>
<dbReference type="EMBL" id="FRAV01000027">
    <property type="protein sequence ID" value="SHL87728.1"/>
    <property type="molecule type" value="Genomic_DNA"/>
</dbReference>
<dbReference type="CDD" id="cd08977">
    <property type="entry name" value="SusD"/>
    <property type="match status" value="1"/>
</dbReference>
<dbReference type="STRING" id="1302687.SAMN05444267_102725"/>
<dbReference type="InterPro" id="IPR011990">
    <property type="entry name" value="TPR-like_helical_dom_sf"/>
</dbReference>
<gene>
    <name evidence="8" type="ORF">SAMN05444267_102725</name>
</gene>
<keyword evidence="4" id="KW-0472">Membrane</keyword>
<dbReference type="AlphaFoldDB" id="A0A1M7E805"/>